<dbReference type="EMBL" id="CAJFCV020000004">
    <property type="protein sequence ID" value="CAG9118826.1"/>
    <property type="molecule type" value="Genomic_DNA"/>
</dbReference>
<evidence type="ECO:0000313" key="4">
    <source>
        <dbReference type="Proteomes" id="UP000659654"/>
    </source>
</evidence>
<reference evidence="5" key="1">
    <citation type="submission" date="2016-11" db="UniProtKB">
        <authorList>
            <consortium name="WormBaseParasite"/>
        </authorList>
    </citation>
    <scope>IDENTIFICATION</scope>
</reference>
<dbReference type="Proteomes" id="UP000095284">
    <property type="component" value="Unplaced"/>
</dbReference>
<dbReference type="Proteomes" id="UP000659654">
    <property type="component" value="Unassembled WGS sequence"/>
</dbReference>
<protein>
    <submittedName>
        <fullName evidence="2">(pine wood nematode) hypothetical protein</fullName>
    </submittedName>
</protein>
<sequence length="163" mass="17541">MFVDRFWRVILPVIVYCDQRLPRLRSRLLAPALSGSGSEPGARAGAGNFGVGSGSRVQSRSQASQRTGSSLAWRNAIPCECHVFVPGPREVADNPVLTLGICPSRPMADREYEIAEMGLQLAPERSPEHSAASEFGNLMDPNGFSVLIEKVVANMANGGCKSR</sequence>
<gene>
    <name evidence="2" type="ORF">BXYJ_LOCUS10367</name>
</gene>
<dbReference type="Proteomes" id="UP000582659">
    <property type="component" value="Unassembled WGS sequence"/>
</dbReference>
<reference evidence="2" key="2">
    <citation type="submission" date="2020-09" db="EMBL/GenBank/DDBJ databases">
        <authorList>
            <person name="Kikuchi T."/>
        </authorList>
    </citation>
    <scope>NUCLEOTIDE SEQUENCE</scope>
    <source>
        <strain evidence="2">Ka4C1</strain>
    </source>
</reference>
<dbReference type="AlphaFoldDB" id="A0A1I7RIJ9"/>
<evidence type="ECO:0000313" key="2">
    <source>
        <dbReference type="EMBL" id="CAD5228283.1"/>
    </source>
</evidence>
<feature type="compositionally biased region" description="Low complexity" evidence="1">
    <location>
        <begin position="54"/>
        <end position="66"/>
    </location>
</feature>
<keyword evidence="4" id="KW-1185">Reference proteome</keyword>
<evidence type="ECO:0000313" key="3">
    <source>
        <dbReference type="Proteomes" id="UP000095284"/>
    </source>
</evidence>
<dbReference type="WBParaSite" id="BXY_0053100.1">
    <property type="protein sequence ID" value="BXY_0053100.1"/>
    <property type="gene ID" value="BXY_0053100"/>
</dbReference>
<feature type="region of interest" description="Disordered" evidence="1">
    <location>
        <begin position="33"/>
        <end position="67"/>
    </location>
</feature>
<evidence type="ECO:0000313" key="5">
    <source>
        <dbReference type="WBParaSite" id="BXY_0053100.1"/>
    </source>
</evidence>
<evidence type="ECO:0000256" key="1">
    <source>
        <dbReference type="SAM" id="MobiDB-lite"/>
    </source>
</evidence>
<dbReference type="EMBL" id="CAJFDI010000004">
    <property type="protein sequence ID" value="CAD5228283.1"/>
    <property type="molecule type" value="Genomic_DNA"/>
</dbReference>
<organism evidence="3 5">
    <name type="scientific">Bursaphelenchus xylophilus</name>
    <name type="common">Pinewood nematode worm</name>
    <name type="synonym">Aphelenchoides xylophilus</name>
    <dbReference type="NCBI Taxonomy" id="6326"/>
    <lineage>
        <taxon>Eukaryota</taxon>
        <taxon>Metazoa</taxon>
        <taxon>Ecdysozoa</taxon>
        <taxon>Nematoda</taxon>
        <taxon>Chromadorea</taxon>
        <taxon>Rhabditida</taxon>
        <taxon>Tylenchina</taxon>
        <taxon>Tylenchomorpha</taxon>
        <taxon>Aphelenchoidea</taxon>
        <taxon>Aphelenchoididae</taxon>
        <taxon>Bursaphelenchus</taxon>
    </lineage>
</organism>
<accession>A0A1I7RIJ9</accession>
<proteinExistence type="predicted"/>
<name>A0A1I7RIJ9_BURXY</name>